<gene>
    <name evidence="3" type="ORF">Pla163_00720</name>
</gene>
<dbReference type="SUPFAM" id="SSF88946">
    <property type="entry name" value="Sigma2 domain of RNA polymerase sigma factors"/>
    <property type="match status" value="1"/>
</dbReference>
<reference evidence="3 4" key="1">
    <citation type="submission" date="2019-02" db="EMBL/GenBank/DDBJ databases">
        <title>Deep-cultivation of Planctomycetes and their phenomic and genomic characterization uncovers novel biology.</title>
        <authorList>
            <person name="Wiegand S."/>
            <person name="Jogler M."/>
            <person name="Boedeker C."/>
            <person name="Pinto D."/>
            <person name="Vollmers J."/>
            <person name="Rivas-Marin E."/>
            <person name="Kohn T."/>
            <person name="Peeters S.H."/>
            <person name="Heuer A."/>
            <person name="Rast P."/>
            <person name="Oberbeckmann S."/>
            <person name="Bunk B."/>
            <person name="Jeske O."/>
            <person name="Meyerdierks A."/>
            <person name="Storesund J.E."/>
            <person name="Kallscheuer N."/>
            <person name="Luecker S."/>
            <person name="Lage O.M."/>
            <person name="Pohl T."/>
            <person name="Merkel B.J."/>
            <person name="Hornburger P."/>
            <person name="Mueller R.-W."/>
            <person name="Bruemmer F."/>
            <person name="Labrenz M."/>
            <person name="Spormann A.M."/>
            <person name="Op den Camp H."/>
            <person name="Overmann J."/>
            <person name="Amann R."/>
            <person name="Jetten M.S.M."/>
            <person name="Mascher T."/>
            <person name="Medema M.H."/>
            <person name="Devos D.P."/>
            <person name="Kaster A.-K."/>
            <person name="Ovreas L."/>
            <person name="Rohde M."/>
            <person name="Galperin M.Y."/>
            <person name="Jogler C."/>
        </authorList>
    </citation>
    <scope>NUCLEOTIDE SEQUENCE [LARGE SCALE GENOMIC DNA]</scope>
    <source>
        <strain evidence="3 4">Pla163</strain>
    </source>
</reference>
<organism evidence="3 4">
    <name type="scientific">Rohdeia mirabilis</name>
    <dbReference type="NCBI Taxonomy" id="2528008"/>
    <lineage>
        <taxon>Bacteria</taxon>
        <taxon>Pseudomonadati</taxon>
        <taxon>Planctomycetota</taxon>
        <taxon>Planctomycetia</taxon>
        <taxon>Planctomycetia incertae sedis</taxon>
        <taxon>Rohdeia</taxon>
    </lineage>
</organism>
<dbReference type="SUPFAM" id="SSF88659">
    <property type="entry name" value="Sigma3 and sigma4 domains of RNA polymerase sigma factors"/>
    <property type="match status" value="1"/>
</dbReference>
<accession>A0A518CUS4</accession>
<dbReference type="GO" id="GO:0006352">
    <property type="term" value="P:DNA-templated transcription initiation"/>
    <property type="evidence" value="ECO:0007669"/>
    <property type="project" value="InterPro"/>
</dbReference>
<dbReference type="GO" id="GO:0003700">
    <property type="term" value="F:DNA-binding transcription factor activity"/>
    <property type="evidence" value="ECO:0007669"/>
    <property type="project" value="InterPro"/>
</dbReference>
<feature type="domain" description="RNA polymerase sigma-70 region 2" evidence="1">
    <location>
        <begin position="5"/>
        <end position="71"/>
    </location>
</feature>
<keyword evidence="4" id="KW-1185">Reference proteome</keyword>
<evidence type="ECO:0000313" key="4">
    <source>
        <dbReference type="Proteomes" id="UP000319342"/>
    </source>
</evidence>
<dbReference type="AlphaFoldDB" id="A0A518CUS4"/>
<proteinExistence type="predicted"/>
<dbReference type="InterPro" id="IPR046531">
    <property type="entry name" value="DUF6596"/>
</dbReference>
<dbReference type="InterPro" id="IPR013324">
    <property type="entry name" value="RNA_pol_sigma_r3/r4-like"/>
</dbReference>
<sequence>MFRAEYGALLAALARRTGGDLIAAEDALSEAFAAATEQWTANGVPDVPDVPAAWVLGVARRRLVDGARRARAVVDGHERAHAIETRAEDEVDHEFLLAKDSLPTDDDRLRLVFTCCHPALEIDARIALTLNTLGGLRAHEIARAFLVGDATMAQRLVRAKTKIRAAGIPFAVPPEDVVPERLAAVLRVVYLIFNAGNGAGAGDGVERQGLVRDALRLARLLVEMLPDDGEVAGLLALLLLTDARSMARTDTSGELVLLPDQDRSLWDRDLIDAGRREVERALVLSSGAPGPYALQAAIAAVHADAERASDTDWAQIVALYEVLERVEPTPVVALNHAVAVAEIDGPAAGLARVDALEAAGELDRYLYLHATRADLLRRLGRPADARAAYSRAIELADDPVERRFLVRRVAELDRE</sequence>
<dbReference type="Pfam" id="PF20239">
    <property type="entry name" value="DUF6596"/>
    <property type="match status" value="1"/>
</dbReference>
<dbReference type="Gene3D" id="1.10.1740.10">
    <property type="match status" value="1"/>
</dbReference>
<dbReference type="RefSeq" id="WP_145181846.1">
    <property type="nucleotide sequence ID" value="NZ_CP036290.1"/>
</dbReference>
<evidence type="ECO:0000259" key="2">
    <source>
        <dbReference type="Pfam" id="PF20239"/>
    </source>
</evidence>
<name>A0A518CUS4_9BACT</name>
<feature type="domain" description="DUF6596" evidence="2">
    <location>
        <begin position="181"/>
        <end position="281"/>
    </location>
</feature>
<protein>
    <submittedName>
        <fullName evidence="3">RNA polymerase sigma factor</fullName>
    </submittedName>
</protein>
<dbReference type="InterPro" id="IPR013325">
    <property type="entry name" value="RNA_pol_sigma_r2"/>
</dbReference>
<dbReference type="Proteomes" id="UP000319342">
    <property type="component" value="Chromosome"/>
</dbReference>
<dbReference type="Pfam" id="PF04542">
    <property type="entry name" value="Sigma70_r2"/>
    <property type="match status" value="1"/>
</dbReference>
<evidence type="ECO:0000259" key="1">
    <source>
        <dbReference type="Pfam" id="PF04542"/>
    </source>
</evidence>
<dbReference type="PANTHER" id="PTHR47756">
    <property type="entry name" value="BLL6612 PROTEIN-RELATED"/>
    <property type="match status" value="1"/>
</dbReference>
<evidence type="ECO:0000313" key="3">
    <source>
        <dbReference type="EMBL" id="QDU82977.1"/>
    </source>
</evidence>
<dbReference type="OrthoDB" id="9780299at2"/>
<dbReference type="EMBL" id="CP036290">
    <property type="protein sequence ID" value="QDU82977.1"/>
    <property type="molecule type" value="Genomic_DNA"/>
</dbReference>
<dbReference type="InterPro" id="IPR007627">
    <property type="entry name" value="RNA_pol_sigma70_r2"/>
</dbReference>
<dbReference type="PANTHER" id="PTHR47756:SF2">
    <property type="entry name" value="BLL6612 PROTEIN"/>
    <property type="match status" value="1"/>
</dbReference>